<comment type="caution">
    <text evidence="4">The sequence shown here is derived from an EMBL/GenBank/DDBJ whole genome shotgun (WGS) entry which is preliminary data.</text>
</comment>
<keyword evidence="1" id="KW-0460">Magnesium</keyword>
<protein>
    <recommendedName>
        <fullName evidence="3">MobA-like NTP transferase domain-containing protein</fullName>
    </recommendedName>
</protein>
<dbReference type="EMBL" id="PVLR01000047">
    <property type="protein sequence ID" value="PRD67706.1"/>
    <property type="molecule type" value="Genomic_DNA"/>
</dbReference>
<dbReference type="PANTHER" id="PTHR43777:SF1">
    <property type="entry name" value="MOLYBDENUM COFACTOR CYTIDYLYLTRANSFERASE"/>
    <property type="match status" value="1"/>
</dbReference>
<dbReference type="Gene3D" id="3.90.550.10">
    <property type="entry name" value="Spore Coat Polysaccharide Biosynthesis Protein SpsA, Chain A"/>
    <property type="match status" value="1"/>
</dbReference>
<evidence type="ECO:0000259" key="3">
    <source>
        <dbReference type="Pfam" id="PF12804"/>
    </source>
</evidence>
<evidence type="ECO:0000313" key="4">
    <source>
        <dbReference type="EMBL" id="PRD67706.1"/>
    </source>
</evidence>
<organism evidence="4 5">
    <name type="scientific">Malikia spinosa</name>
    <dbReference type="NCBI Taxonomy" id="86180"/>
    <lineage>
        <taxon>Bacteria</taxon>
        <taxon>Pseudomonadati</taxon>
        <taxon>Pseudomonadota</taxon>
        <taxon>Betaproteobacteria</taxon>
        <taxon>Burkholderiales</taxon>
        <taxon>Comamonadaceae</taxon>
        <taxon>Malikia</taxon>
    </lineage>
</organism>
<evidence type="ECO:0000256" key="1">
    <source>
        <dbReference type="ARBA" id="ARBA00022842"/>
    </source>
</evidence>
<dbReference type="AlphaFoldDB" id="A0A2S9KB72"/>
<dbReference type="InterPro" id="IPR029044">
    <property type="entry name" value="Nucleotide-diphossugar_trans"/>
</dbReference>
<dbReference type="Proteomes" id="UP000238326">
    <property type="component" value="Unassembled WGS sequence"/>
</dbReference>
<dbReference type="Pfam" id="PF12804">
    <property type="entry name" value="NTP_transf_3"/>
    <property type="match status" value="1"/>
</dbReference>
<dbReference type="SUPFAM" id="SSF53448">
    <property type="entry name" value="Nucleotide-diphospho-sugar transferases"/>
    <property type="match status" value="1"/>
</dbReference>
<feature type="region of interest" description="Disordered" evidence="2">
    <location>
        <begin position="1"/>
        <end position="21"/>
    </location>
</feature>
<dbReference type="InterPro" id="IPR025877">
    <property type="entry name" value="MobA-like_NTP_Trfase"/>
</dbReference>
<proteinExistence type="predicted"/>
<dbReference type="CDD" id="cd04182">
    <property type="entry name" value="GT_2_like_f"/>
    <property type="match status" value="1"/>
</dbReference>
<accession>A0A2S9KB72</accession>
<evidence type="ECO:0000256" key="2">
    <source>
        <dbReference type="SAM" id="MobiDB-lite"/>
    </source>
</evidence>
<evidence type="ECO:0000313" key="5">
    <source>
        <dbReference type="Proteomes" id="UP000238326"/>
    </source>
</evidence>
<gene>
    <name evidence="4" type="ORF">C6P61_14985</name>
</gene>
<name>A0A2S9KB72_9BURK</name>
<dbReference type="PANTHER" id="PTHR43777">
    <property type="entry name" value="MOLYBDENUM COFACTOR CYTIDYLYLTRANSFERASE"/>
    <property type="match status" value="1"/>
</dbReference>
<reference evidence="4 5" key="1">
    <citation type="submission" date="2018-03" db="EMBL/GenBank/DDBJ databases">
        <title>Comparative genomics illustrates the genes involved in a hyperalkaliphilic mechanisms of Serpentinomonas isolated from highly-alkaline calcium-rich serpentinized springs.</title>
        <authorList>
            <person name="Suzuki S."/>
            <person name="Ishii S."/>
            <person name="Walworth N."/>
            <person name="Bird L."/>
            <person name="Kuenen J.G."/>
            <person name="Nealson K.H."/>
        </authorList>
    </citation>
    <scope>NUCLEOTIDE SEQUENCE [LARGE SCALE GENOMIC DNA]</scope>
    <source>
        <strain evidence="4 5">83</strain>
    </source>
</reference>
<keyword evidence="5" id="KW-1185">Reference proteome</keyword>
<sequence length="256" mass="27173">MPAATPTPVPTQTSAPATAQAPAPVAATILAAGLGRRLGGRPKAALQIGGRSLLERLVDALRAAGIEPIRIVLGPYTETLLPLAQRCGLQVLAHDRPETGLIDSQRLAIEAHLAPGQAQGRGQSPAPAQAQAQAQAQAPDLLLVLADLPWLQADHVRALLEHWQRRAAGIEAQMPLVAGVRGHPVLLSWQAVGQINALAQDAGIRDWLKDHPGLIGPFISQQRAYITDLDTPADLAALEQAVWPEPVRWPAPWDQP</sequence>
<feature type="domain" description="MobA-like NTP transferase" evidence="3">
    <location>
        <begin position="27"/>
        <end position="211"/>
    </location>
</feature>
<dbReference type="GO" id="GO:0016779">
    <property type="term" value="F:nucleotidyltransferase activity"/>
    <property type="evidence" value="ECO:0007669"/>
    <property type="project" value="UniProtKB-ARBA"/>
</dbReference>
<feature type="compositionally biased region" description="Low complexity" evidence="2">
    <location>
        <begin position="10"/>
        <end position="21"/>
    </location>
</feature>
<dbReference type="OrthoDB" id="8667343at2"/>